<organism evidence="1 2">
    <name type="scientific">Wickerhamomyces anomalus (strain ATCC 58044 / CBS 1984 / NCYC 433 / NRRL Y-366-8)</name>
    <name type="common">Yeast</name>
    <name type="synonym">Hansenula anomala</name>
    <dbReference type="NCBI Taxonomy" id="683960"/>
    <lineage>
        <taxon>Eukaryota</taxon>
        <taxon>Fungi</taxon>
        <taxon>Dikarya</taxon>
        <taxon>Ascomycota</taxon>
        <taxon>Saccharomycotina</taxon>
        <taxon>Saccharomycetes</taxon>
        <taxon>Phaffomycetales</taxon>
        <taxon>Wickerhamomycetaceae</taxon>
        <taxon>Wickerhamomyces</taxon>
    </lineage>
</organism>
<evidence type="ECO:0000313" key="2">
    <source>
        <dbReference type="Proteomes" id="UP000094112"/>
    </source>
</evidence>
<dbReference type="EMBL" id="KV454209">
    <property type="protein sequence ID" value="ODQ60725.1"/>
    <property type="molecule type" value="Genomic_DNA"/>
</dbReference>
<dbReference type="InterPro" id="IPR050667">
    <property type="entry name" value="PPR-containing_protein"/>
</dbReference>
<dbReference type="PANTHER" id="PTHR47939">
    <property type="entry name" value="MEMBRANE-ASSOCIATED SALT-INDUCIBLE PROTEIN-LIKE"/>
    <property type="match status" value="1"/>
</dbReference>
<keyword evidence="2" id="KW-1185">Reference proteome</keyword>
<name>A0A1E3P5L8_WICAA</name>
<gene>
    <name evidence="1" type="ORF">WICANDRAFT_67402</name>
</gene>
<dbReference type="PANTHER" id="PTHR47939:SF3">
    <property type="entry name" value="REPEAT-CONTAINING PROTEIN, PUTATIVE-RELATED"/>
    <property type="match status" value="1"/>
</dbReference>
<evidence type="ECO:0000313" key="1">
    <source>
        <dbReference type="EMBL" id="ODQ60725.1"/>
    </source>
</evidence>
<dbReference type="AlphaFoldDB" id="A0A1E3P5L8"/>
<accession>A0A1E3P5L8</accession>
<protein>
    <submittedName>
        <fullName evidence="1">Uncharacterized protein</fullName>
    </submittedName>
</protein>
<dbReference type="GeneID" id="30201327"/>
<dbReference type="OrthoDB" id="3981043at2759"/>
<dbReference type="Proteomes" id="UP000094112">
    <property type="component" value="Unassembled WGS sequence"/>
</dbReference>
<proteinExistence type="predicted"/>
<dbReference type="RefSeq" id="XP_019039932.1">
    <property type="nucleotide sequence ID" value="XM_019184081.1"/>
</dbReference>
<reference evidence="1 2" key="1">
    <citation type="journal article" date="2016" name="Proc. Natl. Acad. Sci. U.S.A.">
        <title>Comparative genomics of biotechnologically important yeasts.</title>
        <authorList>
            <person name="Riley R."/>
            <person name="Haridas S."/>
            <person name="Wolfe K.H."/>
            <person name="Lopes M.R."/>
            <person name="Hittinger C.T."/>
            <person name="Goeker M."/>
            <person name="Salamov A.A."/>
            <person name="Wisecaver J.H."/>
            <person name="Long T.M."/>
            <person name="Calvey C.H."/>
            <person name="Aerts A.L."/>
            <person name="Barry K.W."/>
            <person name="Choi C."/>
            <person name="Clum A."/>
            <person name="Coughlan A.Y."/>
            <person name="Deshpande S."/>
            <person name="Douglass A.P."/>
            <person name="Hanson S.J."/>
            <person name="Klenk H.-P."/>
            <person name="LaButti K.M."/>
            <person name="Lapidus A."/>
            <person name="Lindquist E.A."/>
            <person name="Lipzen A.M."/>
            <person name="Meier-Kolthoff J.P."/>
            <person name="Ohm R.A."/>
            <person name="Otillar R.P."/>
            <person name="Pangilinan J.L."/>
            <person name="Peng Y."/>
            <person name="Rokas A."/>
            <person name="Rosa C.A."/>
            <person name="Scheuner C."/>
            <person name="Sibirny A.A."/>
            <person name="Slot J.C."/>
            <person name="Stielow J.B."/>
            <person name="Sun H."/>
            <person name="Kurtzman C.P."/>
            <person name="Blackwell M."/>
            <person name="Grigoriev I.V."/>
            <person name="Jeffries T.W."/>
        </authorList>
    </citation>
    <scope>NUCLEOTIDE SEQUENCE [LARGE SCALE GENOMIC DNA]</scope>
    <source>
        <strain evidence="2">ATCC 58044 / CBS 1984 / NCYC 433 / NRRL Y-366-8</strain>
    </source>
</reference>
<sequence>MLVIRHSSVCRRIPSFSICQFSSQFIRFQSTNQSHQVDIQSQVNTLYSKIHNPKDPEPPIIFTNLASRLPKEEISIIAANVLSSIVPSSKNRFFLQNVLESVELKDINNRDILDGLILMVHKLSKHSSVPKEIQTKLIKIFLEYANDYTIDRMSQGLVEFDGGFNKHVLVAMLLKLKKYDDAYQLVMETLENLGKIRFTTVEITIQHLCFVNQVEKAGNVLEQAMKHRRVVYPRTLSIFLSKAVEMGEFKVVSKFQNHILQRTYIENGTLVRLAECLAESGHMQHLFNIRQIASNKGSFLPEFMERIDKSIAEGYAKTKNFNKAWSYIESCNDGSKELEVVDYPFLKSLISVEFVDSTRTLMLRKMTSSQDNLKKFMLNLVIAKFCEEGEISCALRLIDETPIVQPYINENTILQLIHGADITSDQDALKEIYELIESRDLKFAQRKTLDLVVSTFLESDYWFYIFKILERSEVEFKIRPNLFSKLEIKCKEYNTTQHLKYKID</sequence>